<dbReference type="Proteomes" id="UP001301350">
    <property type="component" value="Unassembled WGS sequence"/>
</dbReference>
<keyword evidence="6" id="KW-0496">Mitochondrion</keyword>
<dbReference type="PANTHER" id="PTHR14360:SF1">
    <property type="entry name" value="PROTEIN FMP32, MITOCHONDRIAL"/>
    <property type="match status" value="1"/>
</dbReference>
<protein>
    <submittedName>
        <fullName evidence="8">Uncharacterized protein</fullName>
    </submittedName>
</protein>
<dbReference type="Gene3D" id="1.20.5.340">
    <property type="match status" value="1"/>
</dbReference>
<proteinExistence type="predicted"/>
<dbReference type="GO" id="GO:0005739">
    <property type="term" value="C:mitochondrion"/>
    <property type="evidence" value="ECO:0007669"/>
    <property type="project" value="UniProtKB-SubCell"/>
</dbReference>
<dbReference type="AlphaFoldDB" id="A0AAV9ISQ1"/>
<evidence type="ECO:0000313" key="9">
    <source>
        <dbReference type="Proteomes" id="UP001301350"/>
    </source>
</evidence>
<evidence type="ECO:0000313" key="8">
    <source>
        <dbReference type="EMBL" id="KAK4535206.1"/>
    </source>
</evidence>
<evidence type="ECO:0000256" key="6">
    <source>
        <dbReference type="ARBA" id="ARBA00023128"/>
    </source>
</evidence>
<dbReference type="GO" id="GO:0016020">
    <property type="term" value="C:membrane"/>
    <property type="evidence" value="ECO:0007669"/>
    <property type="project" value="UniProtKB-SubCell"/>
</dbReference>
<dbReference type="Pfam" id="PF07798">
    <property type="entry name" value="CCDC90-like"/>
    <property type="match status" value="1"/>
</dbReference>
<name>A0AAV9ISQ1_CYACA</name>
<organism evidence="8 9">
    <name type="scientific">Cyanidium caldarium</name>
    <name type="common">Red alga</name>
    <dbReference type="NCBI Taxonomy" id="2771"/>
    <lineage>
        <taxon>Eukaryota</taxon>
        <taxon>Rhodophyta</taxon>
        <taxon>Bangiophyceae</taxon>
        <taxon>Cyanidiales</taxon>
        <taxon>Cyanidiaceae</taxon>
        <taxon>Cyanidium</taxon>
    </lineage>
</organism>
<keyword evidence="4" id="KW-1133">Transmembrane helix</keyword>
<evidence type="ECO:0000256" key="7">
    <source>
        <dbReference type="ARBA" id="ARBA00023136"/>
    </source>
</evidence>
<accession>A0AAV9ISQ1</accession>
<keyword evidence="3" id="KW-0812">Transmembrane</keyword>
<keyword evidence="7" id="KW-0472">Membrane</keyword>
<evidence type="ECO:0000256" key="3">
    <source>
        <dbReference type="ARBA" id="ARBA00022692"/>
    </source>
</evidence>
<comment type="caution">
    <text evidence="8">The sequence shown here is derived from an EMBL/GenBank/DDBJ whole genome shotgun (WGS) entry which is preliminary data.</text>
</comment>
<keyword evidence="5" id="KW-0175">Coiled coil</keyword>
<evidence type="ECO:0000256" key="2">
    <source>
        <dbReference type="ARBA" id="ARBA00004370"/>
    </source>
</evidence>
<comment type="subcellular location">
    <subcellularLocation>
        <location evidence="2">Membrane</location>
    </subcellularLocation>
    <subcellularLocation>
        <location evidence="1">Mitochondrion</location>
    </subcellularLocation>
</comment>
<gene>
    <name evidence="8" type="ORF">CDCA_CDCA04G1231</name>
</gene>
<evidence type="ECO:0000256" key="4">
    <source>
        <dbReference type="ARBA" id="ARBA00022989"/>
    </source>
</evidence>
<evidence type="ECO:0000256" key="5">
    <source>
        <dbReference type="ARBA" id="ARBA00023054"/>
    </source>
</evidence>
<reference evidence="8 9" key="1">
    <citation type="submission" date="2022-07" db="EMBL/GenBank/DDBJ databases">
        <title>Genome-wide signatures of adaptation to extreme environments.</title>
        <authorList>
            <person name="Cho C.H."/>
            <person name="Yoon H.S."/>
        </authorList>
    </citation>
    <scope>NUCLEOTIDE SEQUENCE [LARGE SCALE GENOMIC DNA]</scope>
    <source>
        <strain evidence="8 9">DBV 063 E5</strain>
    </source>
</reference>
<keyword evidence="9" id="KW-1185">Reference proteome</keyword>
<evidence type="ECO:0000256" key="1">
    <source>
        <dbReference type="ARBA" id="ARBA00004173"/>
    </source>
</evidence>
<dbReference type="EMBL" id="JANCYW010000004">
    <property type="protein sequence ID" value="KAK4535206.1"/>
    <property type="molecule type" value="Genomic_DNA"/>
</dbReference>
<dbReference type="InterPro" id="IPR024461">
    <property type="entry name" value="CCDC90-like"/>
</dbReference>
<sequence length="202" mass="22086">MISVWRRAAVAAADSATRSQRRWRSWPRVRWTALDASRSGSAPQDGSLRRLHATRTLREPPSGRIAFDTLKLLRTFEASNFTPQQAEALSVALTRIISEALAYNTEIVATKAEFSALKSELQILEKADFAVLRSDLQLVEKKMETTTAQIYTELERIENRVIKWVVGAAGTTVMLALGVFRAIGGGGGGGGGNNNASAVRER</sequence>
<dbReference type="PANTHER" id="PTHR14360">
    <property type="entry name" value="PROTEIN FMP32, MITOCHONDRIAL"/>
    <property type="match status" value="1"/>
</dbReference>